<sequence>MHETVMLPPPQLVLLSHCLSALLYAMPEPSPAKTNISIEMNSARAALSASAWPNSEGFPMAILEIGIFFLCALRFQL</sequence>
<dbReference type="Proteomes" id="UP000257109">
    <property type="component" value="Unassembled WGS sequence"/>
</dbReference>
<dbReference type="EMBL" id="QJKJ01002430">
    <property type="protein sequence ID" value="RDY02916.1"/>
    <property type="molecule type" value="Genomic_DNA"/>
</dbReference>
<evidence type="ECO:0008006" key="4">
    <source>
        <dbReference type="Google" id="ProtNLM"/>
    </source>
</evidence>
<protein>
    <recommendedName>
        <fullName evidence="4">Secreted protein</fullName>
    </recommendedName>
</protein>
<name>A0A371HJE6_MUCPR</name>
<keyword evidence="1" id="KW-0732">Signal</keyword>
<evidence type="ECO:0000313" key="3">
    <source>
        <dbReference type="Proteomes" id="UP000257109"/>
    </source>
</evidence>
<evidence type="ECO:0000313" key="2">
    <source>
        <dbReference type="EMBL" id="RDY02916.1"/>
    </source>
</evidence>
<keyword evidence="3" id="KW-1185">Reference proteome</keyword>
<reference evidence="2" key="1">
    <citation type="submission" date="2018-05" db="EMBL/GenBank/DDBJ databases">
        <title>Draft genome of Mucuna pruriens seed.</title>
        <authorList>
            <person name="Nnadi N.E."/>
            <person name="Vos R."/>
            <person name="Hasami M.H."/>
            <person name="Devisetty U.K."/>
            <person name="Aguiy J.C."/>
        </authorList>
    </citation>
    <scope>NUCLEOTIDE SEQUENCE [LARGE SCALE GENOMIC DNA]</scope>
    <source>
        <strain evidence="2">JCA_2017</strain>
    </source>
</reference>
<feature type="chain" id="PRO_5016761039" description="Secreted protein" evidence="1">
    <location>
        <begin position="26"/>
        <end position="77"/>
    </location>
</feature>
<comment type="caution">
    <text evidence="2">The sequence shown here is derived from an EMBL/GenBank/DDBJ whole genome shotgun (WGS) entry which is preliminary data.</text>
</comment>
<organism evidence="2 3">
    <name type="scientific">Mucuna pruriens</name>
    <name type="common">Velvet bean</name>
    <name type="synonym">Dolichos pruriens</name>
    <dbReference type="NCBI Taxonomy" id="157652"/>
    <lineage>
        <taxon>Eukaryota</taxon>
        <taxon>Viridiplantae</taxon>
        <taxon>Streptophyta</taxon>
        <taxon>Embryophyta</taxon>
        <taxon>Tracheophyta</taxon>
        <taxon>Spermatophyta</taxon>
        <taxon>Magnoliopsida</taxon>
        <taxon>eudicotyledons</taxon>
        <taxon>Gunneridae</taxon>
        <taxon>Pentapetalae</taxon>
        <taxon>rosids</taxon>
        <taxon>fabids</taxon>
        <taxon>Fabales</taxon>
        <taxon>Fabaceae</taxon>
        <taxon>Papilionoideae</taxon>
        <taxon>50 kb inversion clade</taxon>
        <taxon>NPAAA clade</taxon>
        <taxon>indigoferoid/millettioid clade</taxon>
        <taxon>Phaseoleae</taxon>
        <taxon>Mucuna</taxon>
    </lineage>
</organism>
<dbReference type="AlphaFoldDB" id="A0A371HJE6"/>
<feature type="signal peptide" evidence="1">
    <location>
        <begin position="1"/>
        <end position="25"/>
    </location>
</feature>
<evidence type="ECO:0000256" key="1">
    <source>
        <dbReference type="SAM" id="SignalP"/>
    </source>
</evidence>
<gene>
    <name evidence="2" type="ORF">CR513_13564</name>
</gene>
<feature type="non-terminal residue" evidence="2">
    <location>
        <position position="1"/>
    </location>
</feature>
<dbReference type="OrthoDB" id="10651629at2759"/>
<accession>A0A371HJE6</accession>
<proteinExistence type="predicted"/>